<dbReference type="SUPFAM" id="SSF50494">
    <property type="entry name" value="Trypsin-like serine proteases"/>
    <property type="match status" value="1"/>
</dbReference>
<dbReference type="PANTHER" id="PTHR24256">
    <property type="entry name" value="TRYPTASE-RELATED"/>
    <property type="match status" value="1"/>
</dbReference>
<name>A0A7R9G9D5_9CRUS</name>
<dbReference type="InterPro" id="IPR009003">
    <property type="entry name" value="Peptidase_S1_PA"/>
</dbReference>
<dbReference type="Proteomes" id="UP000678499">
    <property type="component" value="Unassembled WGS sequence"/>
</dbReference>
<keyword evidence="5" id="KW-1185">Reference proteome</keyword>
<reference evidence="4" key="1">
    <citation type="submission" date="2020-11" db="EMBL/GenBank/DDBJ databases">
        <authorList>
            <person name="Tran Van P."/>
        </authorList>
    </citation>
    <scope>NUCLEOTIDE SEQUENCE</scope>
</reference>
<feature type="domain" description="Peptidase S1" evidence="3">
    <location>
        <begin position="1"/>
        <end position="212"/>
    </location>
</feature>
<dbReference type="InterPro" id="IPR001254">
    <property type="entry name" value="Trypsin_dom"/>
</dbReference>
<organism evidence="4">
    <name type="scientific">Notodromas monacha</name>
    <dbReference type="NCBI Taxonomy" id="399045"/>
    <lineage>
        <taxon>Eukaryota</taxon>
        <taxon>Metazoa</taxon>
        <taxon>Ecdysozoa</taxon>
        <taxon>Arthropoda</taxon>
        <taxon>Crustacea</taxon>
        <taxon>Oligostraca</taxon>
        <taxon>Ostracoda</taxon>
        <taxon>Podocopa</taxon>
        <taxon>Podocopida</taxon>
        <taxon>Cypridocopina</taxon>
        <taxon>Cypridoidea</taxon>
        <taxon>Cyprididae</taxon>
        <taxon>Notodromas</taxon>
    </lineage>
</organism>
<sequence>MAIYICSNMVFKLYVSLRSFLRFGELNLLNSTDCTAGRLKFCTRHHDVYKFKTHSNPSKTLALIELFSPVQRSYEIFPACVPSSELTSSYLHRSSVVLIASGWGTIAKLSRMPDMRQTRTDIVPCGERKQEEMNDVICVREPVDSRGRCVVDSGGALLAPVKTRIADDVYFDLISVLGIETGGRKMEQCSPNGLREFIFVPKHVDWVMNVTTRNN</sequence>
<dbReference type="PROSITE" id="PS50240">
    <property type="entry name" value="TRYPSIN_DOM"/>
    <property type="match status" value="1"/>
</dbReference>
<evidence type="ECO:0000256" key="1">
    <source>
        <dbReference type="ARBA" id="ARBA00023157"/>
    </source>
</evidence>
<evidence type="ECO:0000256" key="2">
    <source>
        <dbReference type="ARBA" id="ARBA00024195"/>
    </source>
</evidence>
<keyword evidence="1" id="KW-1015">Disulfide bond</keyword>
<dbReference type="GO" id="GO:0006508">
    <property type="term" value="P:proteolysis"/>
    <property type="evidence" value="ECO:0007669"/>
    <property type="project" value="InterPro"/>
</dbReference>
<dbReference type="Gene3D" id="2.40.10.10">
    <property type="entry name" value="Trypsin-like serine proteases"/>
    <property type="match status" value="1"/>
</dbReference>
<evidence type="ECO:0000313" key="5">
    <source>
        <dbReference type="Proteomes" id="UP000678499"/>
    </source>
</evidence>
<dbReference type="Pfam" id="PF00089">
    <property type="entry name" value="Trypsin"/>
    <property type="match status" value="1"/>
</dbReference>
<proteinExistence type="inferred from homology"/>
<dbReference type="GO" id="GO:0004252">
    <property type="term" value="F:serine-type endopeptidase activity"/>
    <property type="evidence" value="ECO:0007669"/>
    <property type="project" value="InterPro"/>
</dbReference>
<comment type="similarity">
    <text evidence="2">Belongs to the peptidase S1 family. CLIP subfamily.</text>
</comment>
<dbReference type="AlphaFoldDB" id="A0A7R9G9D5"/>
<dbReference type="EMBL" id="OA882083">
    <property type="protein sequence ID" value="CAD7272602.1"/>
    <property type="molecule type" value="Genomic_DNA"/>
</dbReference>
<protein>
    <recommendedName>
        <fullName evidence="3">Peptidase S1 domain-containing protein</fullName>
    </recommendedName>
</protein>
<dbReference type="EMBL" id="CAJPEX010000046">
    <property type="protein sequence ID" value="CAG0912754.1"/>
    <property type="molecule type" value="Genomic_DNA"/>
</dbReference>
<gene>
    <name evidence="4" type="ORF">NMOB1V02_LOCUS528</name>
</gene>
<accession>A0A7R9G9D5</accession>
<evidence type="ECO:0000259" key="3">
    <source>
        <dbReference type="PROSITE" id="PS50240"/>
    </source>
</evidence>
<dbReference type="InterPro" id="IPR043504">
    <property type="entry name" value="Peptidase_S1_PA_chymotrypsin"/>
</dbReference>
<evidence type="ECO:0000313" key="4">
    <source>
        <dbReference type="EMBL" id="CAD7272602.1"/>
    </source>
</evidence>
<dbReference type="InterPro" id="IPR051487">
    <property type="entry name" value="Ser/Thr_Proteases_Immune/Dev"/>
</dbReference>